<organism evidence="5 6">
    <name type="scientific">Candidatus Desulfobia pelagia</name>
    <dbReference type="NCBI Taxonomy" id="2841692"/>
    <lineage>
        <taxon>Bacteria</taxon>
        <taxon>Pseudomonadati</taxon>
        <taxon>Thermodesulfobacteriota</taxon>
        <taxon>Desulfobulbia</taxon>
        <taxon>Desulfobulbales</taxon>
        <taxon>Desulfobulbaceae</taxon>
        <taxon>Candidatus Desulfobia</taxon>
    </lineage>
</organism>
<feature type="binding site" evidence="4">
    <location>
        <position position="218"/>
    </location>
    <ligand>
        <name>3-dehydroquinate</name>
        <dbReference type="ChEBI" id="CHEBI:32364"/>
    </ligand>
</feature>
<evidence type="ECO:0000313" key="6">
    <source>
        <dbReference type="Proteomes" id="UP000614424"/>
    </source>
</evidence>
<dbReference type="InterPro" id="IPR001381">
    <property type="entry name" value="DHquinase_I"/>
</dbReference>
<dbReference type="Gene3D" id="3.20.20.70">
    <property type="entry name" value="Aldolase class I"/>
    <property type="match status" value="1"/>
</dbReference>
<evidence type="ECO:0000256" key="2">
    <source>
        <dbReference type="ARBA" id="ARBA00023239"/>
    </source>
</evidence>
<evidence type="ECO:0000256" key="3">
    <source>
        <dbReference type="ARBA" id="ARBA00023270"/>
    </source>
</evidence>
<evidence type="ECO:0000313" key="5">
    <source>
        <dbReference type="EMBL" id="MBC8318985.1"/>
    </source>
</evidence>
<feature type="binding site" evidence="4">
    <location>
        <position position="65"/>
    </location>
    <ligand>
        <name>3-dehydroquinate</name>
        <dbReference type="ChEBI" id="CHEBI:32364"/>
    </ligand>
</feature>
<reference evidence="5 6" key="1">
    <citation type="submission" date="2020-08" db="EMBL/GenBank/DDBJ databases">
        <title>Bridging the membrane lipid divide: bacteria of the FCB group superphylum have the potential to synthesize archaeal ether lipids.</title>
        <authorList>
            <person name="Villanueva L."/>
            <person name="Von Meijenfeldt F.A.B."/>
            <person name="Westbye A.B."/>
            <person name="Yadav S."/>
            <person name="Hopmans E.C."/>
            <person name="Dutilh B.E."/>
            <person name="Sinninghe Damste J.S."/>
        </authorList>
    </citation>
    <scope>NUCLEOTIDE SEQUENCE [LARGE SCALE GENOMIC DNA]</scope>
    <source>
        <strain evidence="5">NIOZ-UU47</strain>
    </source>
</reference>
<comment type="subunit">
    <text evidence="4">Homodimer.</text>
</comment>
<dbReference type="InterPro" id="IPR050146">
    <property type="entry name" value="Type-I_3-dehydroquinase"/>
</dbReference>
<dbReference type="CDD" id="cd00502">
    <property type="entry name" value="DHQase_I"/>
    <property type="match status" value="1"/>
</dbReference>
<dbReference type="Pfam" id="PF01487">
    <property type="entry name" value="DHquinase_I"/>
    <property type="match status" value="1"/>
</dbReference>
<protein>
    <recommendedName>
        <fullName evidence="4">3-dehydroquinate dehydratase</fullName>
        <shortName evidence="4">3-dehydroquinase</shortName>
        <ecNumber evidence="4">4.2.1.10</ecNumber>
    </recommendedName>
    <alternativeName>
        <fullName evidence="4">Type I DHQase</fullName>
    </alternativeName>
    <alternativeName>
        <fullName evidence="4">Type I dehydroquinase</fullName>
        <shortName evidence="4">DHQ1</shortName>
    </alternativeName>
</protein>
<dbReference type="UniPathway" id="UPA00053">
    <property type="reaction ID" value="UER00086"/>
</dbReference>
<evidence type="ECO:0000256" key="1">
    <source>
        <dbReference type="ARBA" id="ARBA00001864"/>
    </source>
</evidence>
<dbReference type="PANTHER" id="PTHR43699">
    <property type="entry name" value="3-DEHYDROQUINATE DEHYDRATASE"/>
    <property type="match status" value="1"/>
</dbReference>
<comment type="similarity">
    <text evidence="4">Belongs to the type-I 3-dehydroquinase family.</text>
</comment>
<comment type="pathway">
    <text evidence="4">Metabolic intermediate biosynthesis; chorismate biosynthesis; chorismate from D-erythrose 4-phosphate and phosphoenolpyruvate: step 3/7.</text>
</comment>
<dbReference type="HAMAP" id="MF_00214">
    <property type="entry name" value="AroD"/>
    <property type="match status" value="1"/>
</dbReference>
<dbReference type="GO" id="GO:0008652">
    <property type="term" value="P:amino acid biosynthetic process"/>
    <property type="evidence" value="ECO:0007669"/>
    <property type="project" value="UniProtKB-KW"/>
</dbReference>
<comment type="catalytic activity">
    <reaction evidence="1 4">
        <text>3-dehydroquinate = 3-dehydroshikimate + H2O</text>
        <dbReference type="Rhea" id="RHEA:21096"/>
        <dbReference type="ChEBI" id="CHEBI:15377"/>
        <dbReference type="ChEBI" id="CHEBI:16630"/>
        <dbReference type="ChEBI" id="CHEBI:32364"/>
        <dbReference type="EC" id="4.2.1.10"/>
    </reaction>
</comment>
<dbReference type="SUPFAM" id="SSF51569">
    <property type="entry name" value="Aldolase"/>
    <property type="match status" value="1"/>
</dbReference>
<dbReference type="AlphaFoldDB" id="A0A8J6NGP8"/>
<feature type="binding site" evidence="4">
    <location>
        <begin position="38"/>
        <end position="40"/>
    </location>
    <ligand>
        <name>3-dehydroquinate</name>
        <dbReference type="ChEBI" id="CHEBI:32364"/>
    </ligand>
</feature>
<dbReference type="GO" id="GO:0009073">
    <property type="term" value="P:aromatic amino acid family biosynthetic process"/>
    <property type="evidence" value="ECO:0007669"/>
    <property type="project" value="UniProtKB-KW"/>
</dbReference>
<dbReference type="FunFam" id="3.20.20.70:FF:000047">
    <property type="entry name" value="3-dehydroquinate dehydratase"/>
    <property type="match status" value="1"/>
</dbReference>
<name>A0A8J6NGP8_9BACT</name>
<keyword evidence="4" id="KW-0028">Amino-acid biosynthesis</keyword>
<accession>A0A8J6NGP8</accession>
<comment type="caution">
    <text evidence="5">The sequence shown here is derived from an EMBL/GenBank/DDBJ whole genome shotgun (WGS) entry which is preliminary data.</text>
</comment>
<dbReference type="EMBL" id="JACNJZ010000207">
    <property type="protein sequence ID" value="MBC8318985.1"/>
    <property type="molecule type" value="Genomic_DNA"/>
</dbReference>
<dbReference type="NCBIfam" id="TIGR01093">
    <property type="entry name" value="aroD"/>
    <property type="match status" value="1"/>
</dbReference>
<dbReference type="PANTHER" id="PTHR43699:SF1">
    <property type="entry name" value="3-DEHYDROQUINATE DEHYDRATASE"/>
    <property type="match status" value="1"/>
</dbReference>
<dbReference type="GO" id="GO:0003855">
    <property type="term" value="F:3-dehydroquinate dehydratase activity"/>
    <property type="evidence" value="ECO:0007669"/>
    <property type="project" value="UniProtKB-UniRule"/>
</dbReference>
<feature type="binding site" evidence="4">
    <location>
        <position position="214"/>
    </location>
    <ligand>
        <name>3-dehydroquinate</name>
        <dbReference type="ChEBI" id="CHEBI:32364"/>
    </ligand>
</feature>
<sequence length="235" mass="26075">MQHADQKERKICVSIAENDVQTAIGAARNVLKLADVIEIRLDSLQEPAVSPFTESISSPLLFTNRPVWEGGSYSGEEDDRIQLLLDAVENKVSYIDIELEAAKKQQQKIIDASRKTDTKVIVSWHNFQETPDYSQLGDILNRQRESGAHIGKIVTMAHDYSDVLRVLHLQILAHNMNFPLIAFCMGKAGMISRLATLELGGYMTYASPDLGEATAPGQIPVKNLLNALEQLHHGD</sequence>
<keyword evidence="4" id="KW-0057">Aromatic amino acid biosynthesis</keyword>
<proteinExistence type="inferred from homology"/>
<feature type="active site" description="Proton donor/acceptor" evidence="4">
    <location>
        <position position="125"/>
    </location>
</feature>
<evidence type="ECO:0000256" key="4">
    <source>
        <dbReference type="HAMAP-Rule" id="MF_00214"/>
    </source>
</evidence>
<dbReference type="Proteomes" id="UP000614424">
    <property type="component" value="Unassembled WGS sequence"/>
</dbReference>
<feature type="active site" description="Schiff-base intermediate with substrate" evidence="4">
    <location>
        <position position="152"/>
    </location>
</feature>
<feature type="binding site" evidence="4">
    <location>
        <position position="193"/>
    </location>
    <ligand>
        <name>3-dehydroquinate</name>
        <dbReference type="ChEBI" id="CHEBI:32364"/>
    </ligand>
</feature>
<dbReference type="EC" id="4.2.1.10" evidence="4"/>
<comment type="function">
    <text evidence="4">Involved in the third step of the chorismate pathway, which leads to the biosynthesis of aromatic amino acids. Catalyzes the cis-dehydration of 3-dehydroquinate (DHQ) and introduces the first double bond of the aromatic ring to yield 3-dehydroshikimate.</text>
</comment>
<dbReference type="GO" id="GO:0009423">
    <property type="term" value="P:chorismate biosynthetic process"/>
    <property type="evidence" value="ECO:0007669"/>
    <property type="project" value="UniProtKB-UniRule"/>
</dbReference>
<keyword evidence="3 4" id="KW-0704">Schiff base</keyword>
<feature type="binding site" evidence="4">
    <location>
        <position position="14"/>
    </location>
    <ligand>
        <name>3-dehydroquinate</name>
        <dbReference type="ChEBI" id="CHEBI:32364"/>
    </ligand>
</feature>
<keyword evidence="2 4" id="KW-0456">Lyase</keyword>
<dbReference type="InterPro" id="IPR013785">
    <property type="entry name" value="Aldolase_TIM"/>
</dbReference>
<gene>
    <name evidence="4 5" type="primary">aroD</name>
    <name evidence="5" type="ORF">H8E41_13895</name>
</gene>
<dbReference type="GO" id="GO:0046279">
    <property type="term" value="P:3,4-dihydroxybenzoate biosynthetic process"/>
    <property type="evidence" value="ECO:0007669"/>
    <property type="project" value="UniProtKB-ARBA"/>
</dbReference>